<keyword evidence="2" id="KW-1185">Reference proteome</keyword>
<name>A0ACC1T779_9APHY</name>
<sequence length="298" mass="34031">MELDLQAFRNAQAERYTHVAAIVLVMYEYVLQFRYEVDFFLEEEMVAWNLAFSVCNRYMLWTAMAAGVALLTVHMILLLRISAMYGGTRTVLCICTALFLLETGCLLFLSLGHMEEILVVNEPAPAVYICADGDPREGKPWVAYQWMVVLGMEFILVALAIYKRLTYRGRYGGSFMRALANGSIVYFTVILVILASNQVFWFLNNYTLNEVATPFAFTIPNVLANRLMVMIRKHYYTQTHENSVRATTSPQVLQLPDTSMASEYAEGNPLSMTIVLNDTNLPEEKALDYRYEIHDFAH</sequence>
<dbReference type="Proteomes" id="UP001148662">
    <property type="component" value="Unassembled WGS sequence"/>
</dbReference>
<gene>
    <name evidence="1" type="ORF">NM688_g2882</name>
</gene>
<proteinExistence type="predicted"/>
<comment type="caution">
    <text evidence="1">The sequence shown here is derived from an EMBL/GenBank/DDBJ whole genome shotgun (WGS) entry which is preliminary data.</text>
</comment>
<organism evidence="1 2">
    <name type="scientific">Phlebia brevispora</name>
    <dbReference type="NCBI Taxonomy" id="194682"/>
    <lineage>
        <taxon>Eukaryota</taxon>
        <taxon>Fungi</taxon>
        <taxon>Dikarya</taxon>
        <taxon>Basidiomycota</taxon>
        <taxon>Agaricomycotina</taxon>
        <taxon>Agaricomycetes</taxon>
        <taxon>Polyporales</taxon>
        <taxon>Meruliaceae</taxon>
        <taxon>Phlebia</taxon>
    </lineage>
</organism>
<accession>A0ACC1T779</accession>
<evidence type="ECO:0000313" key="1">
    <source>
        <dbReference type="EMBL" id="KAJ3554874.1"/>
    </source>
</evidence>
<dbReference type="EMBL" id="JANHOG010000389">
    <property type="protein sequence ID" value="KAJ3554874.1"/>
    <property type="molecule type" value="Genomic_DNA"/>
</dbReference>
<protein>
    <submittedName>
        <fullName evidence="1">Uncharacterized protein</fullName>
    </submittedName>
</protein>
<evidence type="ECO:0000313" key="2">
    <source>
        <dbReference type="Proteomes" id="UP001148662"/>
    </source>
</evidence>
<reference evidence="1" key="1">
    <citation type="submission" date="2022-07" db="EMBL/GenBank/DDBJ databases">
        <title>Genome Sequence of Phlebia brevispora.</title>
        <authorList>
            <person name="Buettner E."/>
        </authorList>
    </citation>
    <scope>NUCLEOTIDE SEQUENCE</scope>
    <source>
        <strain evidence="1">MPL23</strain>
    </source>
</reference>